<dbReference type="AlphaFoldDB" id="A0A8H3UL18"/>
<feature type="compositionally biased region" description="Basic and acidic residues" evidence="1">
    <location>
        <begin position="378"/>
        <end position="398"/>
    </location>
</feature>
<accession>A0A8H3UL18</accession>
<dbReference type="EMBL" id="WNWS01000325">
    <property type="protein sequence ID" value="KAE9970609.1"/>
    <property type="molecule type" value="Genomic_DNA"/>
</dbReference>
<gene>
    <name evidence="2" type="ORF">EG328_006146</name>
</gene>
<name>A0A8H3UL18_VENIN</name>
<sequence>MSSAAILKRVESSTEAGFDISSRFSRIGQVLPSAAYEYTTFAEQILYLAIELEQIGTVLPSLELPCDAKMHQDLVKLLDFADAAFDDVKEALPQRVWDNEVELMLPFNFDALIEQVESLQAAATLVATILLLACNAPGPEMISFSSKKRRFVQVVGVKPSRRVAESLVIQILRVIKSLKLSQPKDMRHRGIAGRRAKAHETITEWISSMLVPYTEDLVQEPVEQEAAEKVEDADKKSIKEAEKVDSVRFDHFGADPTLDGMPTHIRHSPDRVYAKIATNDVDERSLTFYGLPWSKLKDDPKYYIIWKSMEVWECDNLFLHTKKLRINEEQALIKPNEVVDSLLKKWAQAVPEFIPAVPATSKEAEREQFEKDLKELKEQDEKPREVVRHERSFIRERSSSPPPSRHPLPRRVVRELDAKTEYWRPWGQQSAQLFSSLKSRGWLPVYMRGTSSGQTWFYGSSVAHVRRFDESYTPQEGPMKLEDSTQIPEYLIMSAEWIEEEAIQRFGFQFQVLPSGHFSLDPRLTWGDLELLVGATSTFREERLYRKYRSLPGGDLHEPRRLAIPEIDFIHGPSLPNRNKTAKADLEAELRRVPPPPAPSQHNPTRLGDVTEEHMAPSVESQDSFVEIHK</sequence>
<comment type="caution">
    <text evidence="2">The sequence shown here is derived from an EMBL/GenBank/DDBJ whole genome shotgun (WGS) entry which is preliminary data.</text>
</comment>
<evidence type="ECO:0000313" key="3">
    <source>
        <dbReference type="Proteomes" id="UP000447873"/>
    </source>
</evidence>
<dbReference type="Proteomes" id="UP000447873">
    <property type="component" value="Unassembled WGS sequence"/>
</dbReference>
<evidence type="ECO:0000256" key="1">
    <source>
        <dbReference type="SAM" id="MobiDB-lite"/>
    </source>
</evidence>
<protein>
    <submittedName>
        <fullName evidence="2">Uncharacterized protein</fullName>
    </submittedName>
</protein>
<evidence type="ECO:0000313" key="2">
    <source>
        <dbReference type="EMBL" id="KAE9970609.1"/>
    </source>
</evidence>
<feature type="region of interest" description="Disordered" evidence="1">
    <location>
        <begin position="591"/>
        <end position="630"/>
    </location>
</feature>
<organism evidence="2 3">
    <name type="scientific">Venturia inaequalis</name>
    <name type="common">Apple scab fungus</name>
    <dbReference type="NCBI Taxonomy" id="5025"/>
    <lineage>
        <taxon>Eukaryota</taxon>
        <taxon>Fungi</taxon>
        <taxon>Dikarya</taxon>
        <taxon>Ascomycota</taxon>
        <taxon>Pezizomycotina</taxon>
        <taxon>Dothideomycetes</taxon>
        <taxon>Pleosporomycetidae</taxon>
        <taxon>Venturiales</taxon>
        <taxon>Venturiaceae</taxon>
        <taxon>Venturia</taxon>
    </lineage>
</organism>
<proteinExistence type="predicted"/>
<reference evidence="2 3" key="1">
    <citation type="submission" date="2018-12" db="EMBL/GenBank/DDBJ databases">
        <title>Venturia inaequalis Genome Resource.</title>
        <authorList>
            <person name="Lichtner F.J."/>
        </authorList>
    </citation>
    <scope>NUCLEOTIDE SEQUENCE [LARGE SCALE GENOMIC DNA]</scope>
    <source>
        <strain evidence="2 3">120213</strain>
    </source>
</reference>
<feature type="region of interest" description="Disordered" evidence="1">
    <location>
        <begin position="378"/>
        <end position="409"/>
    </location>
</feature>